<evidence type="ECO:0000313" key="3">
    <source>
        <dbReference type="Proteomes" id="UP000185781"/>
    </source>
</evidence>
<protein>
    <recommendedName>
        <fullName evidence="4">Microcystin-dependent protein</fullName>
    </recommendedName>
</protein>
<dbReference type="STRING" id="373672.SAMN05421785_11710"/>
<keyword evidence="1" id="KW-0732">Signal</keyword>
<reference evidence="2 3" key="1">
    <citation type="submission" date="2017-01" db="EMBL/GenBank/DDBJ databases">
        <authorList>
            <person name="Mah S.A."/>
            <person name="Swanson W.J."/>
            <person name="Moy G.W."/>
            <person name="Vacquier V.D."/>
        </authorList>
    </citation>
    <scope>NUCLEOTIDE SEQUENCE [LARGE SCALE GENOMIC DNA]</scope>
    <source>
        <strain evidence="2 3">DSM 18014</strain>
    </source>
</reference>
<gene>
    <name evidence="2" type="ORF">SAMN05421785_11710</name>
</gene>
<name>A0A1N7QSJ6_9FLAO</name>
<evidence type="ECO:0000313" key="2">
    <source>
        <dbReference type="EMBL" id="SIT25851.1"/>
    </source>
</evidence>
<sequence length="273" mass="28421">MKKLIFAVILTSVASSSDAQVLITNGTSSNPIPNPNAQLELYSQNNNKGLLMPKVSLVTTDNPSPLPGHIAGMTIYNTNTSTATTLTSVTPGIYYNDGTSWNKMEVQTPTVGDIKYSSVATDHDGWYLLDGRAISTLSVSAQSAASSLGFSSSLPNSADRYLKAKSASETLGAAGGNTSVVLTQANLPNVTYNATTSSTGAHNHTYNDRASGTVNSVEAGSTKTVVDNDSTTSTTSSAGAHTHTFSVFTGGSGTPLNLQPKYLSAYIFVYLGQ</sequence>
<evidence type="ECO:0008006" key="4">
    <source>
        <dbReference type="Google" id="ProtNLM"/>
    </source>
</evidence>
<dbReference type="Proteomes" id="UP000185781">
    <property type="component" value="Unassembled WGS sequence"/>
</dbReference>
<accession>A0A1N7QSJ6</accession>
<dbReference type="AlphaFoldDB" id="A0A1N7QSJ6"/>
<organism evidence="2 3">
    <name type="scientific">Chryseobacterium gambrini</name>
    <dbReference type="NCBI Taxonomy" id="373672"/>
    <lineage>
        <taxon>Bacteria</taxon>
        <taxon>Pseudomonadati</taxon>
        <taxon>Bacteroidota</taxon>
        <taxon>Flavobacteriia</taxon>
        <taxon>Flavobacteriales</taxon>
        <taxon>Weeksellaceae</taxon>
        <taxon>Chryseobacterium group</taxon>
        <taxon>Chryseobacterium</taxon>
    </lineage>
</organism>
<dbReference type="EMBL" id="FTOV01000017">
    <property type="protein sequence ID" value="SIT25851.1"/>
    <property type="molecule type" value="Genomic_DNA"/>
</dbReference>
<feature type="chain" id="PRO_5012342738" description="Microcystin-dependent protein" evidence="1">
    <location>
        <begin position="20"/>
        <end position="273"/>
    </location>
</feature>
<evidence type="ECO:0000256" key="1">
    <source>
        <dbReference type="SAM" id="SignalP"/>
    </source>
</evidence>
<dbReference type="RefSeq" id="WP_076395978.1">
    <property type="nucleotide sequence ID" value="NZ_FTOV01000017.1"/>
</dbReference>
<feature type="signal peptide" evidence="1">
    <location>
        <begin position="1"/>
        <end position="19"/>
    </location>
</feature>
<dbReference type="SUPFAM" id="SSF88874">
    <property type="entry name" value="Receptor-binding domain of short tail fibre protein gp12"/>
    <property type="match status" value="1"/>
</dbReference>
<proteinExistence type="predicted"/>
<dbReference type="OrthoDB" id="1143915at2"/>